<dbReference type="Pfam" id="PF12146">
    <property type="entry name" value="Hydrolase_4"/>
    <property type="match status" value="1"/>
</dbReference>
<accession>A0A2G2ZW32</accession>
<keyword evidence="4" id="KW-1185">Reference proteome</keyword>
<sequence length="324" mass="36587">MCNFGLHFKLLLFVVANNQQSILSFLTKKERKKKINIVQKQVRINPSRRRSIPLRVAFSMTEKPAVVQKKITVLNQQNEKLVGVLHDTGSMEIVVLCHGFRSSKDFDTMVNLAVALEKEGISAFRFDFPGNGESEGSFQYGNYRREADDLHSVVEYFNGANRKVTAVLGHSKGGDVVLLYASKYHNVHTIINLSGRYNLEKGIAERLGKDFLKIIKKDGFIDVKNRAGEIDYRVTNESLMDRLDTNMHDACLQIDKGCRVLTVHGSADEIIPVEDALEFDKIIPNHKLHIIEGANHGYTLHQAELTPVILPFIKEGLQQNSDTR</sequence>
<dbReference type="AlphaFoldDB" id="A0A2G2ZW32"/>
<dbReference type="PANTHER" id="PTHR42886">
    <property type="entry name" value="RE40534P-RELATED"/>
    <property type="match status" value="1"/>
</dbReference>
<feature type="chain" id="PRO_5013800881" description="Serine aminopeptidase S33 domain-containing protein" evidence="1">
    <location>
        <begin position="25"/>
        <end position="324"/>
    </location>
</feature>
<feature type="domain" description="Serine aminopeptidase S33" evidence="2">
    <location>
        <begin position="92"/>
        <end position="213"/>
    </location>
</feature>
<dbReference type="OMA" id="WAPAGNM"/>
<dbReference type="InterPro" id="IPR029058">
    <property type="entry name" value="AB_hydrolase_fold"/>
</dbReference>
<dbReference type="STRING" id="4072.A0A2G2ZW32"/>
<protein>
    <recommendedName>
        <fullName evidence="2">Serine aminopeptidase S33 domain-containing protein</fullName>
    </recommendedName>
</protein>
<evidence type="ECO:0000256" key="1">
    <source>
        <dbReference type="SAM" id="SignalP"/>
    </source>
</evidence>
<evidence type="ECO:0000313" key="4">
    <source>
        <dbReference type="Proteomes" id="UP000222542"/>
    </source>
</evidence>
<reference evidence="3 4" key="1">
    <citation type="journal article" date="2014" name="Nat. Genet.">
        <title>Genome sequence of the hot pepper provides insights into the evolution of pungency in Capsicum species.</title>
        <authorList>
            <person name="Kim S."/>
            <person name="Park M."/>
            <person name="Yeom S.I."/>
            <person name="Kim Y.M."/>
            <person name="Lee J.M."/>
            <person name="Lee H.A."/>
            <person name="Seo E."/>
            <person name="Choi J."/>
            <person name="Cheong K."/>
            <person name="Kim K.T."/>
            <person name="Jung K."/>
            <person name="Lee G.W."/>
            <person name="Oh S.K."/>
            <person name="Bae C."/>
            <person name="Kim S.B."/>
            <person name="Lee H.Y."/>
            <person name="Kim S.Y."/>
            <person name="Kim M.S."/>
            <person name="Kang B.C."/>
            <person name="Jo Y.D."/>
            <person name="Yang H.B."/>
            <person name="Jeong H.J."/>
            <person name="Kang W.H."/>
            <person name="Kwon J.K."/>
            <person name="Shin C."/>
            <person name="Lim J.Y."/>
            <person name="Park J.H."/>
            <person name="Huh J.H."/>
            <person name="Kim J.S."/>
            <person name="Kim B.D."/>
            <person name="Cohen O."/>
            <person name="Paran I."/>
            <person name="Suh M.C."/>
            <person name="Lee S.B."/>
            <person name="Kim Y.K."/>
            <person name="Shin Y."/>
            <person name="Noh S.J."/>
            <person name="Park J."/>
            <person name="Seo Y.S."/>
            <person name="Kwon S.Y."/>
            <person name="Kim H.A."/>
            <person name="Park J.M."/>
            <person name="Kim H.J."/>
            <person name="Choi S.B."/>
            <person name="Bosland P.W."/>
            <person name="Reeves G."/>
            <person name="Jo S.H."/>
            <person name="Lee B.W."/>
            <person name="Cho H.T."/>
            <person name="Choi H.S."/>
            <person name="Lee M.S."/>
            <person name="Yu Y."/>
            <person name="Do Choi Y."/>
            <person name="Park B.S."/>
            <person name="van Deynze A."/>
            <person name="Ashrafi H."/>
            <person name="Hill T."/>
            <person name="Kim W.T."/>
            <person name="Pai H.S."/>
            <person name="Ahn H.K."/>
            <person name="Yeam I."/>
            <person name="Giovannoni J.J."/>
            <person name="Rose J.K."/>
            <person name="Sorensen I."/>
            <person name="Lee S.J."/>
            <person name="Kim R.W."/>
            <person name="Choi I.Y."/>
            <person name="Choi B.S."/>
            <person name="Lim J.S."/>
            <person name="Lee Y.H."/>
            <person name="Choi D."/>
        </authorList>
    </citation>
    <scope>NUCLEOTIDE SEQUENCE [LARGE SCALE GENOMIC DNA]</scope>
    <source>
        <strain evidence="4">cv. CM334</strain>
    </source>
</reference>
<comment type="caution">
    <text evidence="3">The sequence shown here is derived from an EMBL/GenBank/DDBJ whole genome shotgun (WGS) entry which is preliminary data.</text>
</comment>
<proteinExistence type="predicted"/>
<dbReference type="EMBL" id="AYRZ02000003">
    <property type="protein sequence ID" value="PHT86187.1"/>
    <property type="molecule type" value="Genomic_DNA"/>
</dbReference>
<organism evidence="3 4">
    <name type="scientific">Capsicum annuum</name>
    <name type="common">Capsicum pepper</name>
    <dbReference type="NCBI Taxonomy" id="4072"/>
    <lineage>
        <taxon>Eukaryota</taxon>
        <taxon>Viridiplantae</taxon>
        <taxon>Streptophyta</taxon>
        <taxon>Embryophyta</taxon>
        <taxon>Tracheophyta</taxon>
        <taxon>Spermatophyta</taxon>
        <taxon>Magnoliopsida</taxon>
        <taxon>eudicotyledons</taxon>
        <taxon>Gunneridae</taxon>
        <taxon>Pentapetalae</taxon>
        <taxon>asterids</taxon>
        <taxon>lamiids</taxon>
        <taxon>Solanales</taxon>
        <taxon>Solanaceae</taxon>
        <taxon>Solanoideae</taxon>
        <taxon>Capsiceae</taxon>
        <taxon>Capsicum</taxon>
    </lineage>
</organism>
<gene>
    <name evidence="3" type="ORF">T459_08293</name>
</gene>
<evidence type="ECO:0000259" key="2">
    <source>
        <dbReference type="Pfam" id="PF12146"/>
    </source>
</evidence>
<dbReference type="Gramene" id="PHT86187">
    <property type="protein sequence ID" value="PHT86187"/>
    <property type="gene ID" value="T459_08293"/>
</dbReference>
<dbReference type="PANTHER" id="PTHR42886:SF53">
    <property type="entry name" value="ALPHA_BETA-HYDROLASES SUPERFAMILY PROTEIN"/>
    <property type="match status" value="1"/>
</dbReference>
<feature type="signal peptide" evidence="1">
    <location>
        <begin position="1"/>
        <end position="24"/>
    </location>
</feature>
<keyword evidence="1" id="KW-0732">Signal</keyword>
<dbReference type="Proteomes" id="UP000222542">
    <property type="component" value="Unassembled WGS sequence"/>
</dbReference>
<reference evidence="3 4" key="2">
    <citation type="journal article" date="2017" name="Genome Biol.">
        <title>New reference genome sequences of hot pepper reveal the massive evolution of plant disease-resistance genes by retroduplication.</title>
        <authorList>
            <person name="Kim S."/>
            <person name="Park J."/>
            <person name="Yeom S.I."/>
            <person name="Kim Y.M."/>
            <person name="Seo E."/>
            <person name="Kim K.T."/>
            <person name="Kim M.S."/>
            <person name="Lee J.M."/>
            <person name="Cheong K."/>
            <person name="Shin H.S."/>
            <person name="Kim S.B."/>
            <person name="Han K."/>
            <person name="Lee J."/>
            <person name="Park M."/>
            <person name="Lee H.A."/>
            <person name="Lee H.Y."/>
            <person name="Lee Y."/>
            <person name="Oh S."/>
            <person name="Lee J.H."/>
            <person name="Choi E."/>
            <person name="Choi E."/>
            <person name="Lee S.E."/>
            <person name="Jeon J."/>
            <person name="Kim H."/>
            <person name="Choi G."/>
            <person name="Song H."/>
            <person name="Lee J."/>
            <person name="Lee S.C."/>
            <person name="Kwon J.K."/>
            <person name="Lee H.Y."/>
            <person name="Koo N."/>
            <person name="Hong Y."/>
            <person name="Kim R.W."/>
            <person name="Kang W.H."/>
            <person name="Huh J.H."/>
            <person name="Kang B.C."/>
            <person name="Yang T.J."/>
            <person name="Lee Y.H."/>
            <person name="Bennetzen J.L."/>
            <person name="Choi D."/>
        </authorList>
    </citation>
    <scope>NUCLEOTIDE SEQUENCE [LARGE SCALE GENOMIC DNA]</scope>
    <source>
        <strain evidence="4">cv. CM334</strain>
    </source>
</reference>
<dbReference type="Gene3D" id="3.40.50.1820">
    <property type="entry name" value="alpha/beta hydrolase"/>
    <property type="match status" value="1"/>
</dbReference>
<dbReference type="FunFam" id="3.40.50.1820:FF:000170">
    <property type="entry name" value="Alpha/beta-Hydrolases superfamily protein"/>
    <property type="match status" value="1"/>
</dbReference>
<dbReference type="GO" id="GO:0005829">
    <property type="term" value="C:cytosol"/>
    <property type="evidence" value="ECO:0000318"/>
    <property type="project" value="GO_Central"/>
</dbReference>
<dbReference type="InterPro" id="IPR022742">
    <property type="entry name" value="Hydrolase_4"/>
</dbReference>
<evidence type="ECO:0000313" key="3">
    <source>
        <dbReference type="EMBL" id="PHT86187.1"/>
    </source>
</evidence>
<dbReference type="SUPFAM" id="SSF53474">
    <property type="entry name" value="alpha/beta-Hydrolases"/>
    <property type="match status" value="1"/>
</dbReference>
<name>A0A2G2ZW32_CAPAN</name>